<evidence type="ECO:0000256" key="5">
    <source>
        <dbReference type="ARBA" id="ARBA00023163"/>
    </source>
</evidence>
<evidence type="ECO:0000313" key="6">
    <source>
        <dbReference type="EMBL" id="BDI33766.1"/>
    </source>
</evidence>
<accession>A0A402D002</accession>
<dbReference type="SUPFAM" id="SSF88659">
    <property type="entry name" value="Sigma3 and sigma4 domains of RNA polymerase sigma factors"/>
    <property type="match status" value="1"/>
</dbReference>
<dbReference type="GO" id="GO:0003677">
    <property type="term" value="F:DNA binding"/>
    <property type="evidence" value="ECO:0007669"/>
    <property type="project" value="UniProtKB-KW"/>
</dbReference>
<organism evidence="6 7">
    <name type="scientific">Capsulimonas corticalis</name>
    <dbReference type="NCBI Taxonomy" id="2219043"/>
    <lineage>
        <taxon>Bacteria</taxon>
        <taxon>Bacillati</taxon>
        <taxon>Armatimonadota</taxon>
        <taxon>Armatimonadia</taxon>
        <taxon>Capsulimonadales</taxon>
        <taxon>Capsulimonadaceae</taxon>
        <taxon>Capsulimonas</taxon>
    </lineage>
</organism>
<dbReference type="InterPro" id="IPR039425">
    <property type="entry name" value="RNA_pol_sigma-70-like"/>
</dbReference>
<dbReference type="Gene3D" id="1.10.10.10">
    <property type="entry name" value="Winged helix-like DNA-binding domain superfamily/Winged helix DNA-binding domain"/>
    <property type="match status" value="1"/>
</dbReference>
<evidence type="ECO:0000256" key="2">
    <source>
        <dbReference type="ARBA" id="ARBA00023015"/>
    </source>
</evidence>
<dbReference type="Pfam" id="PF04542">
    <property type="entry name" value="Sigma70_r2"/>
    <property type="match status" value="1"/>
</dbReference>
<dbReference type="InterPro" id="IPR013325">
    <property type="entry name" value="RNA_pol_sigma_r2"/>
</dbReference>
<keyword evidence="4" id="KW-0238">DNA-binding</keyword>
<protein>
    <submittedName>
        <fullName evidence="6">RNA polymerase sigma factor</fullName>
    </submittedName>
</protein>
<evidence type="ECO:0000256" key="1">
    <source>
        <dbReference type="ARBA" id="ARBA00010641"/>
    </source>
</evidence>
<dbReference type="InterPro" id="IPR014284">
    <property type="entry name" value="RNA_pol_sigma-70_dom"/>
</dbReference>
<name>A0A402D002_9BACT</name>
<keyword evidence="5" id="KW-0804">Transcription</keyword>
<dbReference type="Proteomes" id="UP000287394">
    <property type="component" value="Chromosome"/>
</dbReference>
<comment type="similarity">
    <text evidence="1">Belongs to the sigma-70 factor family. ECF subfamily.</text>
</comment>
<dbReference type="Gene3D" id="1.10.1740.10">
    <property type="match status" value="1"/>
</dbReference>
<evidence type="ECO:0000256" key="4">
    <source>
        <dbReference type="ARBA" id="ARBA00023125"/>
    </source>
</evidence>
<dbReference type="EMBL" id="AP025739">
    <property type="protein sequence ID" value="BDI33766.1"/>
    <property type="molecule type" value="Genomic_DNA"/>
</dbReference>
<dbReference type="AlphaFoldDB" id="A0A402D002"/>
<dbReference type="PANTHER" id="PTHR43133:SF8">
    <property type="entry name" value="RNA POLYMERASE SIGMA FACTOR HI_1459-RELATED"/>
    <property type="match status" value="1"/>
</dbReference>
<dbReference type="PANTHER" id="PTHR43133">
    <property type="entry name" value="RNA POLYMERASE ECF-TYPE SIGMA FACTO"/>
    <property type="match status" value="1"/>
</dbReference>
<dbReference type="InterPro" id="IPR036388">
    <property type="entry name" value="WH-like_DNA-bd_sf"/>
</dbReference>
<dbReference type="Pfam" id="PF08281">
    <property type="entry name" value="Sigma70_r4_2"/>
    <property type="match status" value="1"/>
</dbReference>
<evidence type="ECO:0000256" key="3">
    <source>
        <dbReference type="ARBA" id="ARBA00023082"/>
    </source>
</evidence>
<keyword evidence="3" id="KW-0731">Sigma factor</keyword>
<dbReference type="KEGG" id="ccot:CCAX7_58170"/>
<proteinExistence type="inferred from homology"/>
<dbReference type="GO" id="GO:0006352">
    <property type="term" value="P:DNA-templated transcription initiation"/>
    <property type="evidence" value="ECO:0007669"/>
    <property type="project" value="InterPro"/>
</dbReference>
<dbReference type="InterPro" id="IPR007627">
    <property type="entry name" value="RNA_pol_sigma70_r2"/>
</dbReference>
<keyword evidence="7" id="KW-1185">Reference proteome</keyword>
<dbReference type="GO" id="GO:0016987">
    <property type="term" value="F:sigma factor activity"/>
    <property type="evidence" value="ECO:0007669"/>
    <property type="project" value="UniProtKB-KW"/>
</dbReference>
<dbReference type="CDD" id="cd06171">
    <property type="entry name" value="Sigma70_r4"/>
    <property type="match status" value="1"/>
</dbReference>
<dbReference type="NCBIfam" id="TIGR02937">
    <property type="entry name" value="sigma70-ECF"/>
    <property type="match status" value="1"/>
</dbReference>
<keyword evidence="2" id="KW-0805">Transcription regulation</keyword>
<reference evidence="6 7" key="1">
    <citation type="journal article" date="2019" name="Int. J. Syst. Evol. Microbiol.">
        <title>Capsulimonas corticalis gen. nov., sp. nov., an aerobic capsulated bacterium, of a novel bacterial order, Capsulimonadales ord. nov., of the class Armatimonadia of the phylum Armatimonadetes.</title>
        <authorList>
            <person name="Li J."/>
            <person name="Kudo C."/>
            <person name="Tonouchi A."/>
        </authorList>
    </citation>
    <scope>NUCLEOTIDE SEQUENCE [LARGE SCALE GENOMIC DNA]</scope>
    <source>
        <strain evidence="6 7">AX-7</strain>
    </source>
</reference>
<evidence type="ECO:0000313" key="7">
    <source>
        <dbReference type="Proteomes" id="UP000287394"/>
    </source>
</evidence>
<dbReference type="InterPro" id="IPR013324">
    <property type="entry name" value="RNA_pol_sigma_r3/r4-like"/>
</dbReference>
<dbReference type="InterPro" id="IPR013249">
    <property type="entry name" value="RNA_pol_sigma70_r4_t2"/>
</dbReference>
<sequence>MNLWRPTGRRPQGGEEENLIAAAQRGDRRAFDTLVRNYRPLLRGLLTRRVTSAEAVDDILQETWMAAWTKLPDYTHRARFKAWLFGIAVHKIGDHHRSRMKSMAEQITPEIERTMTTQDDPYAAVDMKEALNSVLCQLPDAQREVIELYYYAGLTLPEIAETLERNQNTVKYQFYRAHGVVAAGLGMANAL</sequence>
<gene>
    <name evidence="6" type="ORF">CCAX7_58170</name>
</gene>
<dbReference type="SUPFAM" id="SSF88946">
    <property type="entry name" value="Sigma2 domain of RNA polymerase sigma factors"/>
    <property type="match status" value="1"/>
</dbReference>